<dbReference type="Proteomes" id="UP000005365">
    <property type="component" value="Unassembled WGS sequence"/>
</dbReference>
<comment type="caution">
    <text evidence="2">The sequence shown here is derived from an EMBL/GenBank/DDBJ whole genome shotgun (WGS) entry which is preliminary data.</text>
</comment>
<keyword evidence="3" id="KW-1185">Reference proteome</keyword>
<dbReference type="AlphaFoldDB" id="C6M500"/>
<organism evidence="2 3">
    <name type="scientific">Neisseria sicca ATCC 29256</name>
    <dbReference type="NCBI Taxonomy" id="547045"/>
    <lineage>
        <taxon>Bacteria</taxon>
        <taxon>Pseudomonadati</taxon>
        <taxon>Pseudomonadota</taxon>
        <taxon>Betaproteobacteria</taxon>
        <taxon>Neisseriales</taxon>
        <taxon>Neisseriaceae</taxon>
        <taxon>Neisseria</taxon>
    </lineage>
</organism>
<accession>C6M500</accession>
<protein>
    <submittedName>
        <fullName evidence="2">Uncharacterized protein</fullName>
    </submittedName>
</protein>
<evidence type="ECO:0000313" key="2">
    <source>
        <dbReference type="EMBL" id="EET44637.1"/>
    </source>
</evidence>
<gene>
    <name evidence="2" type="ORF">NEISICOT_01599</name>
</gene>
<feature type="compositionally biased region" description="Basic and acidic residues" evidence="1">
    <location>
        <begin position="43"/>
        <end position="54"/>
    </location>
</feature>
<evidence type="ECO:0000256" key="1">
    <source>
        <dbReference type="SAM" id="MobiDB-lite"/>
    </source>
</evidence>
<dbReference type="EMBL" id="ACKO02000008">
    <property type="protein sequence ID" value="EET44637.1"/>
    <property type="molecule type" value="Genomic_DNA"/>
</dbReference>
<reference evidence="2" key="1">
    <citation type="submission" date="2009-07" db="EMBL/GenBank/DDBJ databases">
        <authorList>
            <person name="Weinstock G."/>
            <person name="Sodergren E."/>
            <person name="Clifton S."/>
            <person name="Fulton L."/>
            <person name="Fulton B."/>
            <person name="Courtney L."/>
            <person name="Fronick C."/>
            <person name="Harrison M."/>
            <person name="Strong C."/>
            <person name="Farmer C."/>
            <person name="Delahaunty K."/>
            <person name="Markovic C."/>
            <person name="Hall O."/>
            <person name="Minx P."/>
            <person name="Tomlinson C."/>
            <person name="Mitreva M."/>
            <person name="Nelson J."/>
            <person name="Hou S."/>
            <person name="Wollam A."/>
            <person name="Pepin K.H."/>
            <person name="Johnson M."/>
            <person name="Bhonagiri V."/>
            <person name="Nash W.E."/>
            <person name="Warren W."/>
            <person name="Chinwalla A."/>
            <person name="Mardis E.R."/>
            <person name="Wilson R.K."/>
        </authorList>
    </citation>
    <scope>NUCLEOTIDE SEQUENCE [LARGE SCALE GENOMIC DNA]</scope>
    <source>
        <strain evidence="2">ATCC 29256</strain>
    </source>
</reference>
<proteinExistence type="predicted"/>
<feature type="region of interest" description="Disordered" evidence="1">
    <location>
        <begin position="32"/>
        <end position="54"/>
    </location>
</feature>
<name>C6M500_NEISI</name>
<evidence type="ECO:0000313" key="3">
    <source>
        <dbReference type="Proteomes" id="UP000005365"/>
    </source>
</evidence>
<sequence length="54" mass="6189">MLLRFFALQGRCLYIFRRPLYQISKIYAGYASNGRQNDAGKGCVRERTGDSIVD</sequence>